<keyword evidence="3" id="KW-1185">Reference proteome</keyword>
<evidence type="ECO:0000256" key="1">
    <source>
        <dbReference type="SAM" id="MobiDB-lite"/>
    </source>
</evidence>
<name>A0AAD7C0Y1_MYCRO</name>
<accession>A0AAD7C0Y1</accession>
<proteinExistence type="predicted"/>
<comment type="caution">
    <text evidence="2">The sequence shown here is derived from an EMBL/GenBank/DDBJ whole genome shotgun (WGS) entry which is preliminary data.</text>
</comment>
<feature type="region of interest" description="Disordered" evidence="1">
    <location>
        <begin position="32"/>
        <end position="61"/>
    </location>
</feature>
<organism evidence="2 3">
    <name type="scientific">Mycena rosella</name>
    <name type="common">Pink bonnet</name>
    <name type="synonym">Agaricus rosellus</name>
    <dbReference type="NCBI Taxonomy" id="1033263"/>
    <lineage>
        <taxon>Eukaryota</taxon>
        <taxon>Fungi</taxon>
        <taxon>Dikarya</taxon>
        <taxon>Basidiomycota</taxon>
        <taxon>Agaricomycotina</taxon>
        <taxon>Agaricomycetes</taxon>
        <taxon>Agaricomycetidae</taxon>
        <taxon>Agaricales</taxon>
        <taxon>Marasmiineae</taxon>
        <taxon>Mycenaceae</taxon>
        <taxon>Mycena</taxon>
    </lineage>
</organism>
<protein>
    <submittedName>
        <fullName evidence="2">Uncharacterized protein</fullName>
    </submittedName>
</protein>
<dbReference type="EMBL" id="JARKIE010000465">
    <property type="protein sequence ID" value="KAJ7635909.1"/>
    <property type="molecule type" value="Genomic_DNA"/>
</dbReference>
<dbReference type="Proteomes" id="UP001221757">
    <property type="component" value="Unassembled WGS sequence"/>
</dbReference>
<gene>
    <name evidence="2" type="ORF">B0H17DRAFT_961339</name>
</gene>
<feature type="compositionally biased region" description="Polar residues" evidence="1">
    <location>
        <begin position="51"/>
        <end position="61"/>
    </location>
</feature>
<reference evidence="2" key="1">
    <citation type="submission" date="2023-03" db="EMBL/GenBank/DDBJ databases">
        <title>Massive genome expansion in bonnet fungi (Mycena s.s.) driven by repeated elements and novel gene families across ecological guilds.</title>
        <authorList>
            <consortium name="Lawrence Berkeley National Laboratory"/>
            <person name="Harder C.B."/>
            <person name="Miyauchi S."/>
            <person name="Viragh M."/>
            <person name="Kuo A."/>
            <person name="Thoen E."/>
            <person name="Andreopoulos B."/>
            <person name="Lu D."/>
            <person name="Skrede I."/>
            <person name="Drula E."/>
            <person name="Henrissat B."/>
            <person name="Morin E."/>
            <person name="Kohler A."/>
            <person name="Barry K."/>
            <person name="LaButti K."/>
            <person name="Morin E."/>
            <person name="Salamov A."/>
            <person name="Lipzen A."/>
            <person name="Mereny Z."/>
            <person name="Hegedus B."/>
            <person name="Baldrian P."/>
            <person name="Stursova M."/>
            <person name="Weitz H."/>
            <person name="Taylor A."/>
            <person name="Grigoriev I.V."/>
            <person name="Nagy L.G."/>
            <person name="Martin F."/>
            <person name="Kauserud H."/>
        </authorList>
    </citation>
    <scope>NUCLEOTIDE SEQUENCE</scope>
    <source>
        <strain evidence="2">CBHHK067</strain>
    </source>
</reference>
<evidence type="ECO:0000313" key="3">
    <source>
        <dbReference type="Proteomes" id="UP001221757"/>
    </source>
</evidence>
<dbReference type="AlphaFoldDB" id="A0AAD7C0Y1"/>
<sequence>MAILASFGCVVDFDKMFLPDDADLMRPNGGKYPGVSKEVDRPLADAAAPSESPSMQTWPDGNESLESANILAFDAAAVLATEKSARARSELDAQEPHSIWINLDEYGQKKAHKKTTLRVFMDPTMDIDNAKSHDRLLRIRYFSIGGDNW</sequence>
<evidence type="ECO:0000313" key="2">
    <source>
        <dbReference type="EMBL" id="KAJ7635909.1"/>
    </source>
</evidence>
<feature type="non-terminal residue" evidence="2">
    <location>
        <position position="149"/>
    </location>
</feature>